<dbReference type="EMBL" id="FQXS01000025">
    <property type="protein sequence ID" value="SHI05272.1"/>
    <property type="molecule type" value="Genomic_DNA"/>
</dbReference>
<evidence type="ECO:0000256" key="5">
    <source>
        <dbReference type="ARBA" id="ARBA00023136"/>
    </source>
</evidence>
<dbReference type="InterPro" id="IPR012809">
    <property type="entry name" value="ECF_CbiQ"/>
</dbReference>
<dbReference type="PANTHER" id="PTHR34857">
    <property type="entry name" value="SLL0384 PROTEIN"/>
    <property type="match status" value="1"/>
</dbReference>
<evidence type="ECO:0000256" key="3">
    <source>
        <dbReference type="ARBA" id="ARBA00022692"/>
    </source>
</evidence>
<comment type="subcellular location">
    <subcellularLocation>
        <location evidence="1">Cell membrane</location>
        <topology evidence="1">Multi-pass membrane protein</topology>
    </subcellularLocation>
</comment>
<feature type="transmembrane region" description="Helical" evidence="6">
    <location>
        <begin position="66"/>
        <end position="84"/>
    </location>
</feature>
<keyword evidence="2" id="KW-1003">Cell membrane</keyword>
<dbReference type="AlphaFoldDB" id="A0A1M5XZU9"/>
<dbReference type="RefSeq" id="WP_073378062.1">
    <property type="nucleotide sequence ID" value="NZ_FQXS01000025.1"/>
</dbReference>
<evidence type="ECO:0000313" key="8">
    <source>
        <dbReference type="Proteomes" id="UP000184139"/>
    </source>
</evidence>
<organism evidence="7 8">
    <name type="scientific">Desulfofustis glycolicus DSM 9705</name>
    <dbReference type="NCBI Taxonomy" id="1121409"/>
    <lineage>
        <taxon>Bacteria</taxon>
        <taxon>Pseudomonadati</taxon>
        <taxon>Thermodesulfobacteriota</taxon>
        <taxon>Desulfobulbia</taxon>
        <taxon>Desulfobulbales</taxon>
        <taxon>Desulfocapsaceae</taxon>
        <taxon>Desulfofustis</taxon>
    </lineage>
</organism>
<evidence type="ECO:0000256" key="4">
    <source>
        <dbReference type="ARBA" id="ARBA00022989"/>
    </source>
</evidence>
<evidence type="ECO:0000256" key="1">
    <source>
        <dbReference type="ARBA" id="ARBA00004651"/>
    </source>
</evidence>
<keyword evidence="5 6" id="KW-0472">Membrane</keyword>
<dbReference type="Pfam" id="PF02361">
    <property type="entry name" value="CbiQ"/>
    <property type="match status" value="1"/>
</dbReference>
<dbReference type="GO" id="GO:0006824">
    <property type="term" value="P:cobalt ion transport"/>
    <property type="evidence" value="ECO:0007669"/>
    <property type="project" value="InterPro"/>
</dbReference>
<evidence type="ECO:0000313" key="7">
    <source>
        <dbReference type="EMBL" id="SHI05272.1"/>
    </source>
</evidence>
<dbReference type="Proteomes" id="UP000184139">
    <property type="component" value="Unassembled WGS sequence"/>
</dbReference>
<keyword evidence="4 6" id="KW-1133">Transmembrane helix</keyword>
<dbReference type="PANTHER" id="PTHR34857:SF2">
    <property type="entry name" value="SLL0384 PROTEIN"/>
    <property type="match status" value="1"/>
</dbReference>
<name>A0A1M5XZU9_9BACT</name>
<dbReference type="InterPro" id="IPR051611">
    <property type="entry name" value="ECF_transporter_component"/>
</dbReference>
<evidence type="ECO:0000256" key="2">
    <source>
        <dbReference type="ARBA" id="ARBA00022475"/>
    </source>
</evidence>
<keyword evidence="3 6" id="KW-0812">Transmembrane</keyword>
<sequence>MMFEQFSQGTSLLHRSDVRIKIVSVLVLVPVLALSRSPWTVLAGLALGLMLVSAARLDARHLLRRLLVVNGFVLFLWLTLPLTYPGQAIATLGPLAISGPGVALALLITLKANTIVLLLIALLATSTVADIGYGLERLKLPRKLCLLLLFSYRYIFVIHQEYQRLARAARLRSFQPGTNLHTYRTFGYLFAMTLLKSWQRAERVRQAMLLRGFQGQFHSINHFSIKRGDLLFLGVMVALAIMLATGETLLNRL</sequence>
<feature type="transmembrane region" description="Helical" evidence="6">
    <location>
        <begin position="41"/>
        <end position="59"/>
    </location>
</feature>
<gene>
    <name evidence="7" type="ORF">SAMN02745124_03500</name>
</gene>
<dbReference type="STRING" id="1121409.SAMN02745124_03500"/>
<evidence type="ECO:0000256" key="6">
    <source>
        <dbReference type="SAM" id="Phobius"/>
    </source>
</evidence>
<dbReference type="CDD" id="cd16914">
    <property type="entry name" value="EcfT"/>
    <property type="match status" value="1"/>
</dbReference>
<proteinExistence type="predicted"/>
<protein>
    <submittedName>
        <fullName evidence="7">Cobalt/nickel transport system permease protein</fullName>
    </submittedName>
</protein>
<dbReference type="NCBIfam" id="TIGR02454">
    <property type="entry name" value="ECF_T_CbiQ"/>
    <property type="match status" value="1"/>
</dbReference>
<accession>A0A1M5XZU9</accession>
<dbReference type="GO" id="GO:0043190">
    <property type="term" value="C:ATP-binding cassette (ABC) transporter complex"/>
    <property type="evidence" value="ECO:0007669"/>
    <property type="project" value="InterPro"/>
</dbReference>
<dbReference type="InterPro" id="IPR003339">
    <property type="entry name" value="ABC/ECF_trnsptr_transmembrane"/>
</dbReference>
<reference evidence="7 8" key="1">
    <citation type="submission" date="2016-11" db="EMBL/GenBank/DDBJ databases">
        <authorList>
            <person name="Jaros S."/>
            <person name="Januszkiewicz K."/>
            <person name="Wedrychowicz H."/>
        </authorList>
    </citation>
    <scope>NUCLEOTIDE SEQUENCE [LARGE SCALE GENOMIC DNA]</scope>
    <source>
        <strain evidence="7 8">DSM 9705</strain>
    </source>
</reference>
<keyword evidence="8" id="KW-1185">Reference proteome</keyword>
<feature type="transmembrane region" description="Helical" evidence="6">
    <location>
        <begin position="230"/>
        <end position="250"/>
    </location>
</feature>